<evidence type="ECO:0000313" key="2">
    <source>
        <dbReference type="Proteomes" id="UP000499080"/>
    </source>
</evidence>
<accession>A0A4Y2WDM8</accession>
<dbReference type="Proteomes" id="UP000499080">
    <property type="component" value="Unassembled WGS sequence"/>
</dbReference>
<reference evidence="1 2" key="1">
    <citation type="journal article" date="2019" name="Sci. Rep.">
        <title>Orb-weaving spider Araneus ventricosus genome elucidates the spidroin gene catalogue.</title>
        <authorList>
            <person name="Kono N."/>
            <person name="Nakamura H."/>
            <person name="Ohtoshi R."/>
            <person name="Moran D.A.P."/>
            <person name="Shinohara A."/>
            <person name="Yoshida Y."/>
            <person name="Fujiwara M."/>
            <person name="Mori M."/>
            <person name="Tomita M."/>
            <person name="Arakawa K."/>
        </authorList>
    </citation>
    <scope>NUCLEOTIDE SEQUENCE [LARGE SCALE GENOMIC DNA]</scope>
</reference>
<dbReference type="EMBL" id="BGPR01059557">
    <property type="protein sequence ID" value="GBO35565.1"/>
    <property type="molecule type" value="Genomic_DNA"/>
</dbReference>
<name>A0A4Y2WDM8_ARAVE</name>
<evidence type="ECO:0000313" key="1">
    <source>
        <dbReference type="EMBL" id="GBO35565.1"/>
    </source>
</evidence>
<protein>
    <submittedName>
        <fullName evidence="1">Uncharacterized protein</fullName>
    </submittedName>
</protein>
<gene>
    <name evidence="1" type="ORF">AVEN_98425_1</name>
</gene>
<proteinExistence type="predicted"/>
<dbReference type="AlphaFoldDB" id="A0A4Y2WDM8"/>
<keyword evidence="2" id="KW-1185">Reference proteome</keyword>
<organism evidence="1 2">
    <name type="scientific">Araneus ventricosus</name>
    <name type="common">Orbweaver spider</name>
    <name type="synonym">Epeira ventricosa</name>
    <dbReference type="NCBI Taxonomy" id="182803"/>
    <lineage>
        <taxon>Eukaryota</taxon>
        <taxon>Metazoa</taxon>
        <taxon>Ecdysozoa</taxon>
        <taxon>Arthropoda</taxon>
        <taxon>Chelicerata</taxon>
        <taxon>Arachnida</taxon>
        <taxon>Araneae</taxon>
        <taxon>Araneomorphae</taxon>
        <taxon>Entelegynae</taxon>
        <taxon>Araneoidea</taxon>
        <taxon>Araneidae</taxon>
        <taxon>Araneus</taxon>
    </lineage>
</organism>
<comment type="caution">
    <text evidence="1">The sequence shown here is derived from an EMBL/GenBank/DDBJ whole genome shotgun (WGS) entry which is preliminary data.</text>
</comment>
<sequence>MDSKKLPCNITQDTRTTLKGGHRIFYMEVGFTALSPVAWRISSISGPKIHQVRPHCVSLHKVRPETSDHSVADCFRAQNLSDASCVFITSGHESDTQPYDESPFKVLSRKPSFSSFKLVC</sequence>